<feature type="binding site" evidence="8">
    <location>
        <position position="390"/>
    </location>
    <ligand>
        <name>Zn(2+)</name>
        <dbReference type="ChEBI" id="CHEBI:29105"/>
        <note>catalytic</note>
    </ligand>
</feature>
<comment type="function">
    <text evidence="9">Proteolytically removes the C-terminal three residues of farnesylated proteins.</text>
</comment>
<feature type="transmembrane region" description="Helical" evidence="9">
    <location>
        <begin position="359"/>
        <end position="386"/>
    </location>
</feature>
<dbReference type="InterPro" id="IPR027057">
    <property type="entry name" value="CAXX_Prtase_1"/>
</dbReference>
<keyword evidence="4 8" id="KW-0862">Zinc</keyword>
<keyword evidence="9" id="KW-0472">Membrane</keyword>
<evidence type="ECO:0000313" key="12">
    <source>
        <dbReference type="Proteomes" id="UP000694925"/>
    </source>
</evidence>
<feature type="transmembrane region" description="Helical" evidence="9">
    <location>
        <begin position="189"/>
        <end position="209"/>
    </location>
</feature>
<comment type="catalytic activity">
    <reaction evidence="6 9">
        <text>Hydrolyzes the peptide bond -P2-(S-farnesyl or geranylgeranyl)C-P1'-P2'-P3'-COOH where P1' and P2' are amino acids with aliphatic side chains and P3' is any C-terminal residue.</text>
        <dbReference type="EC" id="3.4.24.84"/>
    </reaction>
</comment>
<feature type="domain" description="Peptidase M48" evidence="10">
    <location>
        <begin position="224"/>
        <end position="447"/>
    </location>
</feature>
<feature type="binding site" evidence="8">
    <location>
        <position position="310"/>
    </location>
    <ligand>
        <name>Zn(2+)</name>
        <dbReference type="ChEBI" id="CHEBI:29105"/>
        <note>catalytic</note>
    </ligand>
</feature>
<accession>A0AAJ7JDF5</accession>
<reference evidence="13" key="1">
    <citation type="submission" date="2025-08" db="UniProtKB">
        <authorList>
            <consortium name="RefSeq"/>
        </authorList>
    </citation>
    <scope>IDENTIFICATION</scope>
    <source>
        <tissue evidence="13">Whole body</tissue>
    </source>
</reference>
<evidence type="ECO:0000256" key="2">
    <source>
        <dbReference type="ARBA" id="ARBA00022723"/>
    </source>
</evidence>
<dbReference type="Proteomes" id="UP000694925">
    <property type="component" value="Unplaced"/>
</dbReference>
<evidence type="ECO:0000256" key="5">
    <source>
        <dbReference type="ARBA" id="ARBA00023049"/>
    </source>
</evidence>
<keyword evidence="5 9" id="KW-0482">Metalloprotease</keyword>
<dbReference type="CDD" id="cd07343">
    <property type="entry name" value="M48A_Zmpste24p_like"/>
    <property type="match status" value="1"/>
</dbReference>
<feature type="transmembrane region" description="Helical" evidence="9">
    <location>
        <begin position="114"/>
        <end position="141"/>
    </location>
</feature>
<dbReference type="RefSeq" id="XP_017890247.1">
    <property type="nucleotide sequence ID" value="XM_018034758.2"/>
</dbReference>
<feature type="binding site" evidence="8">
    <location>
        <position position="314"/>
    </location>
    <ligand>
        <name>Zn(2+)</name>
        <dbReference type="ChEBI" id="CHEBI:29105"/>
        <note>catalytic</note>
    </ligand>
</feature>
<dbReference type="InterPro" id="IPR032456">
    <property type="entry name" value="Peptidase_M48_N"/>
</dbReference>
<dbReference type="PANTHER" id="PTHR10120">
    <property type="entry name" value="CAAX PRENYL PROTEASE 1"/>
    <property type="match status" value="1"/>
</dbReference>
<keyword evidence="3 9" id="KW-0378">Hydrolase</keyword>
<feature type="transmembrane region" description="Helical" evidence="9">
    <location>
        <begin position="12"/>
        <end position="31"/>
    </location>
</feature>
<comment type="cofactor">
    <cofactor evidence="8 9">
        <name>Zn(2+)</name>
        <dbReference type="ChEBI" id="CHEBI:29105"/>
    </cofactor>
    <text evidence="8 9">Binds 1 zinc ion per subunit.</text>
</comment>
<feature type="transmembrane region" description="Helical" evidence="9">
    <location>
        <begin position="162"/>
        <end position="183"/>
    </location>
</feature>
<name>A0AAJ7JDF5_9HYME</name>
<evidence type="ECO:0000256" key="8">
    <source>
        <dbReference type="PIRSR" id="PIRSR627057-2"/>
    </source>
</evidence>
<dbReference type="GO" id="GO:0005789">
    <property type="term" value="C:endoplasmic reticulum membrane"/>
    <property type="evidence" value="ECO:0007669"/>
    <property type="project" value="UniProtKB-SubCell"/>
</dbReference>
<evidence type="ECO:0000259" key="11">
    <source>
        <dbReference type="Pfam" id="PF16491"/>
    </source>
</evidence>
<dbReference type="GO" id="GO:0046872">
    <property type="term" value="F:metal ion binding"/>
    <property type="evidence" value="ECO:0007669"/>
    <property type="project" value="UniProtKB-UniRule"/>
</dbReference>
<keyword evidence="1 9" id="KW-0645">Protease</keyword>
<evidence type="ECO:0000256" key="4">
    <source>
        <dbReference type="ARBA" id="ARBA00022833"/>
    </source>
</evidence>
<comment type="subcellular location">
    <subcellularLocation>
        <location evidence="9">Endoplasmic reticulum membrane</location>
        <topology evidence="9">Multi-pass membrane protein</topology>
    </subcellularLocation>
</comment>
<dbReference type="Pfam" id="PF16491">
    <property type="entry name" value="Peptidase_M48_N"/>
    <property type="match status" value="1"/>
</dbReference>
<dbReference type="EC" id="3.4.24.84" evidence="9"/>
<evidence type="ECO:0000256" key="3">
    <source>
        <dbReference type="ARBA" id="ARBA00022801"/>
    </source>
</evidence>
<evidence type="ECO:0000256" key="7">
    <source>
        <dbReference type="PIRSR" id="PIRSR627057-1"/>
    </source>
</evidence>
<evidence type="ECO:0000313" key="13">
    <source>
        <dbReference type="RefSeq" id="XP_017890247.1"/>
    </source>
</evidence>
<dbReference type="Pfam" id="PF01435">
    <property type="entry name" value="Peptidase_M48"/>
    <property type="match status" value="1"/>
</dbReference>
<gene>
    <name evidence="13" type="primary">LOC108631061</name>
</gene>
<keyword evidence="9" id="KW-1133">Transmembrane helix</keyword>
<evidence type="ECO:0000256" key="6">
    <source>
        <dbReference type="ARBA" id="ARBA00044456"/>
    </source>
</evidence>
<dbReference type="AlphaFoldDB" id="A0AAJ7JDF5"/>
<dbReference type="Gene3D" id="3.30.2010.10">
    <property type="entry name" value="Metalloproteases ('zincins'), catalytic domain"/>
    <property type="match status" value="1"/>
</dbReference>
<keyword evidence="9" id="KW-0256">Endoplasmic reticulum</keyword>
<keyword evidence="9" id="KW-0812">Transmembrane</keyword>
<dbReference type="GeneID" id="108631061"/>
<keyword evidence="2 8" id="KW-0479">Metal-binding</keyword>
<comment type="similarity">
    <text evidence="9">Belongs to the peptidase M48A family.</text>
</comment>
<protein>
    <recommendedName>
        <fullName evidence="9">CAAX prenyl protease</fullName>
        <ecNumber evidence="9">3.4.24.84</ecNumber>
    </recommendedName>
</protein>
<evidence type="ECO:0000256" key="1">
    <source>
        <dbReference type="ARBA" id="ARBA00022670"/>
    </source>
</evidence>
<dbReference type="GO" id="GO:0071586">
    <property type="term" value="P:CAAX-box protein processing"/>
    <property type="evidence" value="ECO:0007669"/>
    <property type="project" value="UniProtKB-UniRule"/>
</dbReference>
<feature type="active site" evidence="7">
    <location>
        <position position="311"/>
    </location>
</feature>
<keyword evidence="12" id="KW-1185">Reference proteome</keyword>
<dbReference type="GO" id="GO:0004222">
    <property type="term" value="F:metalloendopeptidase activity"/>
    <property type="evidence" value="ECO:0007669"/>
    <property type="project" value="UniProtKB-UniRule"/>
</dbReference>
<feature type="domain" description="CAAX prenyl protease 1 N-terminal" evidence="11">
    <location>
        <begin position="40"/>
        <end position="219"/>
    </location>
</feature>
<organism evidence="12 13">
    <name type="scientific">Ceratina calcarata</name>
    <dbReference type="NCBI Taxonomy" id="156304"/>
    <lineage>
        <taxon>Eukaryota</taxon>
        <taxon>Metazoa</taxon>
        <taxon>Ecdysozoa</taxon>
        <taxon>Arthropoda</taxon>
        <taxon>Hexapoda</taxon>
        <taxon>Insecta</taxon>
        <taxon>Pterygota</taxon>
        <taxon>Neoptera</taxon>
        <taxon>Endopterygota</taxon>
        <taxon>Hymenoptera</taxon>
        <taxon>Apocrita</taxon>
        <taxon>Aculeata</taxon>
        <taxon>Apoidea</taxon>
        <taxon>Anthophila</taxon>
        <taxon>Apidae</taxon>
        <taxon>Ceratina</taxon>
        <taxon>Zadontomerus</taxon>
    </lineage>
</organism>
<feature type="active site" description="Proton donor" evidence="7">
    <location>
        <position position="394"/>
    </location>
</feature>
<dbReference type="InterPro" id="IPR001915">
    <property type="entry name" value="Peptidase_M48"/>
</dbReference>
<sequence length="448" mass="52162">MSTTFLNFVEENILYEILAATWILFFWKLYLSLRQRALVLRLVELPEQVRGLMTREVYEKARDYSLDKLNFGIFQDTYSEIFNTIFLLTMCYRRFWVSSVRLVGYLGFDESNEILLSGVCMFVVSVVYDVVYLPLTIYSTFVVEQKHGFNKETPLFFAKDQLLKFVVSEAIAVPLLSAVIWIIKNGGDYFFLYLWIFLIAATLFLMILYPEVIAPLFDKYTALPDGELRKRIEELAASIRFPLYKIFIVENSKRSSHSNAYLYGFHKHKRIVLFDTLVKEYYKPAEDETATATAEAKGCETDEILAVLAHELGHWKYRHTLKGFVISQISLLTNLFLYAKLVDYEPMFRAFGFVDSRPTFIGVIIVTMYILIPFNVLLQFVTIVIARKFEFQADRFAKSLGHGPALKSSLIKLQKDNLGFPIFDKLYSTWHHSHPQFLERLDAINKED</sequence>
<dbReference type="KEGG" id="ccal:108631061"/>
<evidence type="ECO:0000256" key="9">
    <source>
        <dbReference type="RuleBase" id="RU366005"/>
    </source>
</evidence>
<proteinExistence type="inferred from homology"/>
<evidence type="ECO:0000259" key="10">
    <source>
        <dbReference type="Pfam" id="PF01435"/>
    </source>
</evidence>